<name>A0A0K2UJR6_LEPSM</name>
<organism evidence="2">
    <name type="scientific">Lepeophtheirus salmonis</name>
    <name type="common">Salmon louse</name>
    <name type="synonym">Caligus salmonis</name>
    <dbReference type="NCBI Taxonomy" id="72036"/>
    <lineage>
        <taxon>Eukaryota</taxon>
        <taxon>Metazoa</taxon>
        <taxon>Ecdysozoa</taxon>
        <taxon>Arthropoda</taxon>
        <taxon>Crustacea</taxon>
        <taxon>Multicrustacea</taxon>
        <taxon>Hexanauplia</taxon>
        <taxon>Copepoda</taxon>
        <taxon>Siphonostomatoida</taxon>
        <taxon>Caligidae</taxon>
        <taxon>Lepeophtheirus</taxon>
    </lineage>
</organism>
<evidence type="ECO:0000256" key="1">
    <source>
        <dbReference type="SAM" id="Coils"/>
    </source>
</evidence>
<sequence length="398" mass="47253">MSLQEILEKLTEIFDNRRFTKESLRHPNGVKEIYTFFLIDFNFSFREIPLDPLFNVKPQVLDILSGINCLLSLICHESEDLEFQLNDLIAPSLHRTSKFLWALCNYFIHSNNIFQHDNLIQVTIDKALEEKRHLGLEIDSYQSDIQAKRVSRGIEKHEMARENEDIKELGEILQRLSDETNEITKQNDHILNEIKEETLKYENKSQELSNLNLKKSFISLQDKIDTLRDVQSVNRSRKATLSVNLQTIEDKLSTFEIHLIKQLLDVTRELKKTVQEKKQYQMTVKEKRSNKEDVFSEIALKKRKKEENILKLKNEEIKWNKKKQMKMEELELYSKMVESRAQKNTEYEITLNDFQDRIENITSEILANNKDWHHSNGLCNHQYLLIMQAVNSFRECYQ</sequence>
<keyword evidence="1" id="KW-0175">Coiled coil</keyword>
<dbReference type="InterPro" id="IPR038275">
    <property type="entry name" value="Nuf2_N_sf"/>
</dbReference>
<evidence type="ECO:0000313" key="2">
    <source>
        <dbReference type="EMBL" id="CDW38478.1"/>
    </source>
</evidence>
<feature type="coiled-coil region" evidence="1">
    <location>
        <begin position="124"/>
        <end position="214"/>
    </location>
</feature>
<protein>
    <submittedName>
        <fullName evidence="2">Uncharacterized protein</fullName>
    </submittedName>
</protein>
<dbReference type="AlphaFoldDB" id="A0A0K2UJR6"/>
<proteinExistence type="predicted"/>
<dbReference type="Gene3D" id="1.10.418.60">
    <property type="entry name" value="Ncd80 complex, Nuf2 subunit"/>
    <property type="match status" value="1"/>
</dbReference>
<dbReference type="EMBL" id="HACA01021117">
    <property type="protein sequence ID" value="CDW38478.1"/>
    <property type="molecule type" value="Transcribed_RNA"/>
</dbReference>
<reference evidence="2" key="1">
    <citation type="submission" date="2014-05" db="EMBL/GenBank/DDBJ databases">
        <authorList>
            <person name="Chronopoulou M."/>
        </authorList>
    </citation>
    <scope>NUCLEOTIDE SEQUENCE</scope>
    <source>
        <tissue evidence="2">Whole organism</tissue>
    </source>
</reference>
<accession>A0A0K2UJR6</accession>